<gene>
    <name evidence="1" type="ORF">DCG58_09025</name>
</gene>
<evidence type="ECO:0000313" key="2">
    <source>
        <dbReference type="Proteomes" id="UP000259610"/>
    </source>
</evidence>
<accession>A0A3B9GY21</accession>
<proteinExistence type="predicted"/>
<organism evidence="1 2">
    <name type="scientific">Hyphomonas adhaerens</name>
    <dbReference type="NCBI Taxonomy" id="81029"/>
    <lineage>
        <taxon>Bacteria</taxon>
        <taxon>Pseudomonadati</taxon>
        <taxon>Pseudomonadota</taxon>
        <taxon>Alphaproteobacteria</taxon>
        <taxon>Hyphomonadales</taxon>
        <taxon>Hyphomonadaceae</taxon>
        <taxon>Hyphomonas</taxon>
    </lineage>
</organism>
<reference evidence="1 2" key="1">
    <citation type="journal article" date="2018" name="Nat. Biotechnol.">
        <title>A standardized bacterial taxonomy based on genome phylogeny substantially revises the tree of life.</title>
        <authorList>
            <person name="Parks D.H."/>
            <person name="Chuvochina M."/>
            <person name="Waite D.W."/>
            <person name="Rinke C."/>
            <person name="Skarshewski A."/>
            <person name="Chaumeil P.A."/>
            <person name="Hugenholtz P."/>
        </authorList>
    </citation>
    <scope>NUCLEOTIDE SEQUENCE [LARGE SCALE GENOMIC DNA]</scope>
    <source>
        <strain evidence="1">UBA8733</strain>
    </source>
</reference>
<comment type="caution">
    <text evidence="1">The sequence shown here is derived from an EMBL/GenBank/DDBJ whole genome shotgun (WGS) entry which is preliminary data.</text>
</comment>
<dbReference type="EMBL" id="DMAN01000201">
    <property type="protein sequence ID" value="HAE27288.1"/>
    <property type="molecule type" value="Genomic_DNA"/>
</dbReference>
<evidence type="ECO:0000313" key="1">
    <source>
        <dbReference type="EMBL" id="HAE27288.1"/>
    </source>
</evidence>
<dbReference type="AlphaFoldDB" id="A0A3B9GY21"/>
<protein>
    <submittedName>
        <fullName evidence="1">Gfo/Idh/MocA family oxidoreductase</fullName>
    </submittedName>
</protein>
<name>A0A3B9GY21_9PROT</name>
<dbReference type="Proteomes" id="UP000259610">
    <property type="component" value="Unassembled WGS sequence"/>
</dbReference>
<feature type="non-terminal residue" evidence="1">
    <location>
        <position position="1"/>
    </location>
</feature>
<sequence>ARLTASRAAPERQRSMHVVYPSGEISIDFLTRKVKNSTPYEIKVDIAAELPDPLGAADEGFYAACLGLARSPVPAHGTVGAVAMAEAAEADILAKIDA</sequence>